<keyword evidence="1 2" id="KW-0482">Metalloprotease</keyword>
<dbReference type="InterPro" id="IPR024079">
    <property type="entry name" value="MetalloPept_cat_dom_sf"/>
</dbReference>
<dbReference type="GO" id="GO:0004222">
    <property type="term" value="F:metalloendopeptidase activity"/>
    <property type="evidence" value="ECO:0007669"/>
    <property type="project" value="UniProtKB-UniRule"/>
</dbReference>
<reference evidence="4" key="2">
    <citation type="journal article" date="2015" name="Gigascience">
        <title>Reconstructing a comprehensive transcriptome assembly of a white-pupal translocated strain of the pest fruit fly Bactrocera cucurbitae.</title>
        <authorList>
            <person name="Sim S.B."/>
            <person name="Calla B."/>
            <person name="Hall B."/>
            <person name="DeRego T."/>
            <person name="Geib S.M."/>
        </authorList>
    </citation>
    <scope>NUCLEOTIDE SEQUENCE</scope>
</reference>
<dbReference type="MEROPS" id="M12.A13"/>
<feature type="signal peptide" evidence="2">
    <location>
        <begin position="1"/>
        <end position="25"/>
    </location>
</feature>
<comment type="cofactor">
    <cofactor evidence="1 2">
        <name>Zn(2+)</name>
        <dbReference type="ChEBI" id="CHEBI:29105"/>
    </cofactor>
    <text evidence="1 2">Binds 1 zinc ion per subunit.</text>
</comment>
<feature type="binding site" evidence="1">
    <location>
        <position position="170"/>
    </location>
    <ligand>
        <name>Zn(2+)</name>
        <dbReference type="ChEBI" id="CHEBI:29105"/>
        <note>catalytic</note>
    </ligand>
</feature>
<dbReference type="PANTHER" id="PTHR10127">
    <property type="entry name" value="DISCOIDIN, CUB, EGF, LAMININ , AND ZINC METALLOPROTEASE DOMAIN CONTAINING"/>
    <property type="match status" value="1"/>
</dbReference>
<gene>
    <name evidence="4" type="primary">nas-4_3</name>
    <name evidence="4" type="ORF">g.4973</name>
</gene>
<dbReference type="PROSITE" id="PS51864">
    <property type="entry name" value="ASTACIN"/>
    <property type="match status" value="1"/>
</dbReference>
<organism evidence="4">
    <name type="scientific">Zeugodacus cucurbitae</name>
    <name type="common">Melon fruit fly</name>
    <name type="synonym">Bactrocera cucurbitae</name>
    <dbReference type="NCBI Taxonomy" id="28588"/>
    <lineage>
        <taxon>Eukaryota</taxon>
        <taxon>Metazoa</taxon>
        <taxon>Ecdysozoa</taxon>
        <taxon>Arthropoda</taxon>
        <taxon>Hexapoda</taxon>
        <taxon>Insecta</taxon>
        <taxon>Pterygota</taxon>
        <taxon>Neoptera</taxon>
        <taxon>Endopterygota</taxon>
        <taxon>Diptera</taxon>
        <taxon>Brachycera</taxon>
        <taxon>Muscomorpha</taxon>
        <taxon>Tephritoidea</taxon>
        <taxon>Tephritidae</taxon>
        <taxon>Zeugodacus</taxon>
        <taxon>Zeugodacus</taxon>
    </lineage>
</organism>
<keyword evidence="1 2" id="KW-0378">Hydrolase</keyword>
<feature type="binding site" evidence="1">
    <location>
        <position position="164"/>
    </location>
    <ligand>
        <name>Zn(2+)</name>
        <dbReference type="ChEBI" id="CHEBI:29105"/>
        <note>catalytic</note>
    </ligand>
</feature>
<dbReference type="PRINTS" id="PR00480">
    <property type="entry name" value="ASTACIN"/>
</dbReference>
<dbReference type="FunFam" id="3.40.390.10:FF:000037">
    <property type="entry name" value="Metalloendopeptidase"/>
    <property type="match status" value="1"/>
</dbReference>
<feature type="domain" description="Peptidase M12A" evidence="3">
    <location>
        <begin position="63"/>
        <end position="262"/>
    </location>
</feature>
<dbReference type="AlphaFoldDB" id="A0A0A1WRF4"/>
<evidence type="ECO:0000256" key="1">
    <source>
        <dbReference type="PROSITE-ProRule" id="PRU01211"/>
    </source>
</evidence>
<evidence type="ECO:0000259" key="3">
    <source>
        <dbReference type="PROSITE" id="PS51864"/>
    </source>
</evidence>
<dbReference type="SMART" id="SM00235">
    <property type="entry name" value="ZnMc"/>
    <property type="match status" value="1"/>
</dbReference>
<reference evidence="4" key="1">
    <citation type="submission" date="2014-11" db="EMBL/GenBank/DDBJ databases">
        <authorList>
            <person name="Geib S."/>
        </authorList>
    </citation>
    <scope>NUCLEOTIDE SEQUENCE</scope>
</reference>
<accession>A0A0A1WRF4</accession>
<dbReference type="Gene3D" id="3.40.390.10">
    <property type="entry name" value="Collagenase (Catalytic Domain)"/>
    <property type="match status" value="1"/>
</dbReference>
<dbReference type="GO" id="GO:0006508">
    <property type="term" value="P:proteolysis"/>
    <property type="evidence" value="ECO:0007669"/>
    <property type="project" value="UniProtKB-KW"/>
</dbReference>
<dbReference type="SUPFAM" id="SSF55486">
    <property type="entry name" value="Metalloproteases ('zincins'), catalytic domain"/>
    <property type="match status" value="1"/>
</dbReference>
<dbReference type="EMBL" id="GBXI01012890">
    <property type="protein sequence ID" value="JAD01402.1"/>
    <property type="molecule type" value="Transcribed_RNA"/>
</dbReference>
<evidence type="ECO:0000256" key="2">
    <source>
        <dbReference type="RuleBase" id="RU361183"/>
    </source>
</evidence>
<dbReference type="InterPro" id="IPR006026">
    <property type="entry name" value="Peptidase_Metallo"/>
</dbReference>
<evidence type="ECO:0000313" key="4">
    <source>
        <dbReference type="EMBL" id="JAD01402.1"/>
    </source>
</evidence>
<protein>
    <recommendedName>
        <fullName evidence="2">Metalloendopeptidase</fullName>
        <ecNumber evidence="2">3.4.24.-</ecNumber>
    </recommendedName>
</protein>
<feature type="chain" id="PRO_5005108726" description="Metalloendopeptidase" evidence="2">
    <location>
        <begin position="26"/>
        <end position="265"/>
    </location>
</feature>
<sequence length="265" mass="29963">MTVGLLRILLWPILVVLLGVNFALGKPVSTLQDAEESAGMFEGDMILTEAQERLLRSTQQGRNGLVDETKRWPNRVVYYKIVGDFDAIHRQAILDAIEVLETRTCLKFREASTSSKQYVAISSKAGGCFTAVGYQAKVQTMNLENYPIGEGCFRPGTILHEFMHALGFYHQQSDSERDEFIQVVYDNIVAGKELNFEKYNASYVTDFDMGYDYDSCLHYRAGAFSKNGQDTIVPLDKTARIGQRDHLSKMDINKINIMYKCPILT</sequence>
<feature type="binding site" evidence="1">
    <location>
        <position position="160"/>
    </location>
    <ligand>
        <name>Zn(2+)</name>
        <dbReference type="ChEBI" id="CHEBI:29105"/>
        <note>catalytic</note>
    </ligand>
</feature>
<dbReference type="GO" id="GO:0008270">
    <property type="term" value="F:zinc ion binding"/>
    <property type="evidence" value="ECO:0007669"/>
    <property type="project" value="UniProtKB-UniRule"/>
</dbReference>
<dbReference type="Pfam" id="PF01400">
    <property type="entry name" value="Astacin"/>
    <property type="match status" value="1"/>
</dbReference>
<keyword evidence="1 2" id="KW-0862">Zinc</keyword>
<comment type="caution">
    <text evidence="1">Lacks conserved residue(s) required for the propagation of feature annotation.</text>
</comment>
<keyword evidence="1 2" id="KW-0479">Metal-binding</keyword>
<keyword evidence="1 2" id="KW-0645">Protease</keyword>
<dbReference type="InterPro" id="IPR034035">
    <property type="entry name" value="Astacin-like_dom"/>
</dbReference>
<dbReference type="InterPro" id="IPR001506">
    <property type="entry name" value="Peptidase_M12A"/>
</dbReference>
<name>A0A0A1WRF4_ZEUCU</name>
<feature type="active site" evidence="1">
    <location>
        <position position="161"/>
    </location>
</feature>
<dbReference type="PANTHER" id="PTHR10127:SF814">
    <property type="entry name" value="MEPRIN A SUBUNIT BETA"/>
    <property type="match status" value="1"/>
</dbReference>
<keyword evidence="2" id="KW-0732">Signal</keyword>
<proteinExistence type="predicted"/>
<dbReference type="CDD" id="cd04280">
    <property type="entry name" value="ZnMc_astacin_like"/>
    <property type="match status" value="1"/>
</dbReference>
<dbReference type="EC" id="3.4.24.-" evidence="2"/>